<evidence type="ECO:0000256" key="2">
    <source>
        <dbReference type="ARBA" id="ARBA00009077"/>
    </source>
</evidence>
<gene>
    <name evidence="7" type="ORF">CSW45_06755</name>
</gene>
<reference evidence="7 8" key="1">
    <citation type="journal article" date="2019" name="Extremophiles">
        <title>Biogeography of thermophiles and predominance of Thermus scotoductus in domestic water heaters.</title>
        <authorList>
            <person name="Wilpiszeski R.L."/>
            <person name="Zhang Z."/>
            <person name="House C.H."/>
        </authorList>
    </citation>
    <scope>NUCLEOTIDE SEQUENCE [LARGE SCALE GENOMIC DNA]</scope>
    <source>
        <strain evidence="7 8">32_S32</strain>
    </source>
</reference>
<dbReference type="AlphaFoldDB" id="A0A430R7J3"/>
<organism evidence="7 8">
    <name type="scientific">Thermus scotoductus</name>
    <dbReference type="NCBI Taxonomy" id="37636"/>
    <lineage>
        <taxon>Bacteria</taxon>
        <taxon>Thermotogati</taxon>
        <taxon>Deinococcota</taxon>
        <taxon>Deinococci</taxon>
        <taxon>Thermales</taxon>
        <taxon>Thermaceae</taxon>
        <taxon>Thermus</taxon>
    </lineage>
</organism>
<dbReference type="PANTHER" id="PTHR43797">
    <property type="entry name" value="HOMOCYSTEINE/CYSTEINE SYNTHASE"/>
    <property type="match status" value="1"/>
</dbReference>
<dbReference type="PANTHER" id="PTHR43797:SF2">
    <property type="entry name" value="HOMOCYSTEINE_CYSTEINE SYNTHASE"/>
    <property type="match status" value="1"/>
</dbReference>
<evidence type="ECO:0000256" key="5">
    <source>
        <dbReference type="PIRSR" id="PIRSR001434-2"/>
    </source>
</evidence>
<dbReference type="InterPro" id="IPR015421">
    <property type="entry name" value="PyrdxlP-dep_Trfase_major"/>
</dbReference>
<evidence type="ECO:0000256" key="1">
    <source>
        <dbReference type="ARBA" id="ARBA00001933"/>
    </source>
</evidence>
<dbReference type="CDD" id="cd00614">
    <property type="entry name" value="CGS_like"/>
    <property type="match status" value="1"/>
</dbReference>
<name>A0A430R7J3_THESC</name>
<evidence type="ECO:0000313" key="8">
    <source>
        <dbReference type="Proteomes" id="UP000286910"/>
    </source>
</evidence>
<dbReference type="SUPFAM" id="SSF53383">
    <property type="entry name" value="PLP-dependent transferases"/>
    <property type="match status" value="1"/>
</dbReference>
<accession>A0A430R7J3</accession>
<dbReference type="FunFam" id="3.40.640.10:FF:000046">
    <property type="entry name" value="Cystathionine gamma-lyase"/>
    <property type="match status" value="1"/>
</dbReference>
<feature type="modified residue" description="N6-(pyridoxal phosphate)lysine" evidence="5">
    <location>
        <position position="203"/>
    </location>
</feature>
<comment type="cofactor">
    <cofactor evidence="1 6">
        <name>pyridoxal 5'-phosphate</name>
        <dbReference type="ChEBI" id="CHEBI:597326"/>
    </cofactor>
</comment>
<evidence type="ECO:0000256" key="3">
    <source>
        <dbReference type="ARBA" id="ARBA00022679"/>
    </source>
</evidence>
<comment type="caution">
    <text evidence="7">The sequence shown here is derived from an EMBL/GenBank/DDBJ whole genome shotgun (WGS) entry which is preliminary data.</text>
</comment>
<comment type="similarity">
    <text evidence="2 6">Belongs to the trans-sulfuration enzymes family.</text>
</comment>
<dbReference type="InterPro" id="IPR015424">
    <property type="entry name" value="PyrdxlP-dep_Trfase"/>
</dbReference>
<dbReference type="GO" id="GO:0003961">
    <property type="term" value="F:O-acetylhomoserine aminocarboxypropyltransferase activity"/>
    <property type="evidence" value="ECO:0007669"/>
    <property type="project" value="TreeGrafter"/>
</dbReference>
<evidence type="ECO:0000313" key="7">
    <source>
        <dbReference type="EMBL" id="RTH03400.1"/>
    </source>
</evidence>
<evidence type="ECO:0000256" key="4">
    <source>
        <dbReference type="ARBA" id="ARBA00022898"/>
    </source>
</evidence>
<protein>
    <submittedName>
        <fullName evidence="7">Cysteine synthase</fullName>
    </submittedName>
</protein>
<dbReference type="RefSeq" id="WP_126177535.1">
    <property type="nucleotide sequence ID" value="NZ_PELN01000033.1"/>
</dbReference>
<dbReference type="EMBL" id="PELR01000188">
    <property type="protein sequence ID" value="RTH03400.1"/>
    <property type="molecule type" value="Genomic_DNA"/>
</dbReference>
<dbReference type="Pfam" id="PF01053">
    <property type="entry name" value="Cys_Met_Meta_PP"/>
    <property type="match status" value="1"/>
</dbReference>
<dbReference type="InterPro" id="IPR015422">
    <property type="entry name" value="PyrdxlP-dep_Trfase_small"/>
</dbReference>
<keyword evidence="3" id="KW-0808">Transferase</keyword>
<dbReference type="GO" id="GO:0006535">
    <property type="term" value="P:cysteine biosynthetic process from serine"/>
    <property type="evidence" value="ECO:0007669"/>
    <property type="project" value="TreeGrafter"/>
</dbReference>
<keyword evidence="4 5" id="KW-0663">Pyridoxal phosphate</keyword>
<sequence length="413" mass="44448">MKYETLAVLSGLPEEDPHGAVGLPIYAVAAYGFATLEEGAERFATGKGYVYARQKDPTGKALEERLKALEGGMEALVFASGQAATFAALFSLLRPGDEVVAATGLFGQTIGLFQQVLAPMGIRVRYVEPEPDRVREALTERTRAIFVETMANPALVVPDLEGLASLAEEKGIALVVDNTFGAAGALAKPLRWGAHVVVESLTKWASGHGSVLGGAVLVRETGIWQNYPQFLEPDARGQVPWEALGPRCYPERVRTLGLSLMGMALSPFNAYLLFQGLETVALRVRRMSETALRLAQALVDHPKVQALRYPGLPQDPAYPMAQKYLASGGPMLTLDLGSEEAASRFLKATPLPKAANLGDARTLLVHPWTTTHSRLPEEGRLRAGVTPGLVRVSVGLEDPEDLVAWFREALEGA</sequence>
<proteinExistence type="inferred from homology"/>
<dbReference type="GO" id="GO:0030170">
    <property type="term" value="F:pyridoxal phosphate binding"/>
    <property type="evidence" value="ECO:0007669"/>
    <property type="project" value="InterPro"/>
</dbReference>
<dbReference type="Gene3D" id="3.90.1150.10">
    <property type="entry name" value="Aspartate Aminotransferase, domain 1"/>
    <property type="match status" value="1"/>
</dbReference>
<dbReference type="InterPro" id="IPR000277">
    <property type="entry name" value="Cys/Met-Metab_PyrdxlP-dep_enz"/>
</dbReference>
<dbReference type="GO" id="GO:0019346">
    <property type="term" value="P:transsulfuration"/>
    <property type="evidence" value="ECO:0007669"/>
    <property type="project" value="InterPro"/>
</dbReference>
<dbReference type="Gene3D" id="3.40.640.10">
    <property type="entry name" value="Type I PLP-dependent aspartate aminotransferase-like (Major domain)"/>
    <property type="match status" value="1"/>
</dbReference>
<dbReference type="InterPro" id="IPR006235">
    <property type="entry name" value="OAc-hSer/O-AcSer_sulfhydrylase"/>
</dbReference>
<dbReference type="GO" id="GO:0004124">
    <property type="term" value="F:cysteine synthase activity"/>
    <property type="evidence" value="ECO:0007669"/>
    <property type="project" value="TreeGrafter"/>
</dbReference>
<dbReference type="GO" id="GO:0071269">
    <property type="term" value="P:L-homocysteine biosynthetic process"/>
    <property type="evidence" value="ECO:0007669"/>
    <property type="project" value="TreeGrafter"/>
</dbReference>
<dbReference type="GO" id="GO:0005737">
    <property type="term" value="C:cytoplasm"/>
    <property type="evidence" value="ECO:0007669"/>
    <property type="project" value="TreeGrafter"/>
</dbReference>
<dbReference type="PIRSF" id="PIRSF001434">
    <property type="entry name" value="CGS"/>
    <property type="match status" value="1"/>
</dbReference>
<evidence type="ECO:0000256" key="6">
    <source>
        <dbReference type="RuleBase" id="RU362118"/>
    </source>
</evidence>
<dbReference type="Proteomes" id="UP000286910">
    <property type="component" value="Unassembled WGS sequence"/>
</dbReference>